<dbReference type="PANTHER" id="PTHR46480:SF1">
    <property type="entry name" value="VOLTAGE-GATED HYDROGEN CHANNEL 1"/>
    <property type="match status" value="1"/>
</dbReference>
<comment type="caution">
    <text evidence="12">The sequence shown here is derived from an EMBL/GenBank/DDBJ whole genome shotgun (WGS) entry which is preliminary data.</text>
</comment>
<evidence type="ECO:0000256" key="8">
    <source>
        <dbReference type="ARBA" id="ARBA00023136"/>
    </source>
</evidence>
<keyword evidence="5" id="KW-0851">Voltage-gated channel</keyword>
<evidence type="ECO:0000256" key="4">
    <source>
        <dbReference type="ARBA" id="ARBA00022692"/>
    </source>
</evidence>
<feature type="compositionally biased region" description="Polar residues" evidence="10">
    <location>
        <begin position="151"/>
        <end position="172"/>
    </location>
</feature>
<feature type="transmembrane region" description="Helical" evidence="11">
    <location>
        <begin position="243"/>
        <end position="262"/>
    </location>
</feature>
<feature type="compositionally biased region" description="Basic and acidic residues" evidence="10">
    <location>
        <begin position="173"/>
        <end position="184"/>
    </location>
</feature>
<feature type="transmembrane region" description="Helical" evidence="11">
    <location>
        <begin position="274"/>
        <end position="300"/>
    </location>
</feature>
<feature type="compositionally biased region" description="Basic and acidic residues" evidence="10">
    <location>
        <begin position="98"/>
        <end position="108"/>
    </location>
</feature>
<protein>
    <submittedName>
        <fullName evidence="12">Voltage-gated hydrogen channel 1</fullName>
    </submittedName>
</protein>
<dbReference type="PANTHER" id="PTHR46480">
    <property type="entry name" value="F20B24.22"/>
    <property type="match status" value="1"/>
</dbReference>
<keyword evidence="8 11" id="KW-0472">Membrane</keyword>
<keyword evidence="2" id="KW-0813">Transport</keyword>
<feature type="region of interest" description="Disordered" evidence="10">
    <location>
        <begin position="151"/>
        <end position="184"/>
    </location>
</feature>
<dbReference type="AlphaFoldDB" id="A0AAD9R5H6"/>
<keyword evidence="13" id="KW-1185">Reference proteome</keyword>
<dbReference type="InterPro" id="IPR027359">
    <property type="entry name" value="Volt_channel_dom_sf"/>
</dbReference>
<dbReference type="GO" id="GO:0034702">
    <property type="term" value="C:monoatomic ion channel complex"/>
    <property type="evidence" value="ECO:0007669"/>
    <property type="project" value="UniProtKB-KW"/>
</dbReference>
<dbReference type="InterPro" id="IPR031846">
    <property type="entry name" value="Hvcn1"/>
</dbReference>
<proteinExistence type="predicted"/>
<dbReference type="GO" id="GO:0030171">
    <property type="term" value="F:voltage-gated proton channel activity"/>
    <property type="evidence" value="ECO:0007669"/>
    <property type="project" value="InterPro"/>
</dbReference>
<dbReference type="GO" id="GO:0005886">
    <property type="term" value="C:plasma membrane"/>
    <property type="evidence" value="ECO:0007669"/>
    <property type="project" value="UniProtKB-SubCell"/>
</dbReference>
<gene>
    <name evidence="12" type="ORF">P5673_001194</name>
</gene>
<evidence type="ECO:0000256" key="11">
    <source>
        <dbReference type="SAM" id="Phobius"/>
    </source>
</evidence>
<keyword evidence="7" id="KW-0406">Ion transport</keyword>
<evidence type="ECO:0000256" key="10">
    <source>
        <dbReference type="SAM" id="MobiDB-lite"/>
    </source>
</evidence>
<keyword evidence="4 11" id="KW-0812">Transmembrane</keyword>
<reference evidence="12" key="2">
    <citation type="journal article" date="2023" name="Science">
        <title>Genomic signatures of disease resistance in endangered staghorn corals.</title>
        <authorList>
            <person name="Vollmer S.V."/>
            <person name="Selwyn J.D."/>
            <person name="Despard B.A."/>
            <person name="Roesel C.L."/>
        </authorList>
    </citation>
    <scope>NUCLEOTIDE SEQUENCE</scope>
    <source>
        <strain evidence="12">K2</strain>
    </source>
</reference>
<accession>A0AAD9R5H6</accession>
<evidence type="ECO:0000313" key="12">
    <source>
        <dbReference type="EMBL" id="KAK2573532.1"/>
    </source>
</evidence>
<keyword evidence="9" id="KW-0407">Ion channel</keyword>
<keyword evidence="6 11" id="KW-1133">Transmembrane helix</keyword>
<evidence type="ECO:0000256" key="7">
    <source>
        <dbReference type="ARBA" id="ARBA00023065"/>
    </source>
</evidence>
<reference evidence="12" key="1">
    <citation type="journal article" date="2023" name="G3 (Bethesda)">
        <title>Whole genome assembly and annotation of the endangered Caribbean coral Acropora cervicornis.</title>
        <authorList>
            <person name="Selwyn J.D."/>
            <person name="Vollmer S.V."/>
        </authorList>
    </citation>
    <scope>NUCLEOTIDE SEQUENCE</scope>
    <source>
        <strain evidence="12">K2</strain>
    </source>
</reference>
<organism evidence="12 13">
    <name type="scientific">Acropora cervicornis</name>
    <name type="common">Staghorn coral</name>
    <dbReference type="NCBI Taxonomy" id="6130"/>
    <lineage>
        <taxon>Eukaryota</taxon>
        <taxon>Metazoa</taxon>
        <taxon>Cnidaria</taxon>
        <taxon>Anthozoa</taxon>
        <taxon>Hexacorallia</taxon>
        <taxon>Scleractinia</taxon>
        <taxon>Astrocoeniina</taxon>
        <taxon>Acroporidae</taxon>
        <taxon>Acropora</taxon>
    </lineage>
</organism>
<keyword evidence="3" id="KW-1003">Cell membrane</keyword>
<dbReference type="EMBL" id="JARQWQ010000002">
    <property type="protein sequence ID" value="KAK2573532.1"/>
    <property type="molecule type" value="Genomic_DNA"/>
</dbReference>
<sequence length="379" mass="43619">MERSALYSDISDSKDTDLDIYNIHRSTIIDTETEDTSDESDADCRVTRLETSNKRSVLLDSPPNPNGSVYGKMADINDENAQEPSSRDVRPRPNSNPTDKESPQHESDAPSAAGYHPPEEENELFSTEYVDKLVASFWSKVDQKIETAVSHYQSSPQADRQTNVDNDAQTATNEKEHAQEDKKTPLSKSHRGVCVYILFIFQFLKKIFDLCRDKIQTKKKHWFTDGMWRDDLRVLITHRHANFTIVLVTVIDCFLVVANILADFNVIDDHGIEVFFTGFLFINLTIMFLFLTECILKIIVLRRDLLQDKMEVFDVALMGFYLLAEVISSHGFSDIESPYPKYLHMIVILRCWRILLVLEELHQEKEVELSAMESQTQQK</sequence>
<evidence type="ECO:0000313" key="13">
    <source>
        <dbReference type="Proteomes" id="UP001249851"/>
    </source>
</evidence>
<name>A0AAD9R5H6_ACRCE</name>
<evidence type="ECO:0000256" key="3">
    <source>
        <dbReference type="ARBA" id="ARBA00022475"/>
    </source>
</evidence>
<evidence type="ECO:0000256" key="2">
    <source>
        <dbReference type="ARBA" id="ARBA00022448"/>
    </source>
</evidence>
<evidence type="ECO:0000256" key="6">
    <source>
        <dbReference type="ARBA" id="ARBA00022989"/>
    </source>
</evidence>
<evidence type="ECO:0000256" key="1">
    <source>
        <dbReference type="ARBA" id="ARBA00004651"/>
    </source>
</evidence>
<evidence type="ECO:0000256" key="5">
    <source>
        <dbReference type="ARBA" id="ARBA00022882"/>
    </source>
</evidence>
<comment type="subcellular location">
    <subcellularLocation>
        <location evidence="1">Cell membrane</location>
        <topology evidence="1">Multi-pass membrane protein</topology>
    </subcellularLocation>
</comment>
<evidence type="ECO:0000256" key="9">
    <source>
        <dbReference type="ARBA" id="ARBA00023303"/>
    </source>
</evidence>
<feature type="region of interest" description="Disordered" evidence="10">
    <location>
        <begin position="49"/>
        <end position="120"/>
    </location>
</feature>
<dbReference type="Proteomes" id="UP001249851">
    <property type="component" value="Unassembled WGS sequence"/>
</dbReference>
<dbReference type="Gene3D" id="1.20.120.350">
    <property type="entry name" value="Voltage-gated potassium channels. Chain C"/>
    <property type="match status" value="1"/>
</dbReference>